<name>A0A948TJ10_9LACO</name>
<comment type="caution">
    <text evidence="1">The sequence shown here is derived from an EMBL/GenBank/DDBJ whole genome shotgun (WGS) entry which is preliminary data.</text>
</comment>
<reference evidence="1" key="1">
    <citation type="journal article" date="2021" name="PeerJ">
        <title>Extensive microbial diversity within the chicken gut microbiome revealed by metagenomics and culture.</title>
        <authorList>
            <person name="Gilroy R."/>
            <person name="Ravi A."/>
            <person name="Getino M."/>
            <person name="Pursley I."/>
            <person name="Horton D.L."/>
            <person name="Alikhan N.F."/>
            <person name="Baker D."/>
            <person name="Gharbi K."/>
            <person name="Hall N."/>
            <person name="Watson M."/>
            <person name="Adriaenssens E.M."/>
            <person name="Foster-Nyarko E."/>
            <person name="Jarju S."/>
            <person name="Secka A."/>
            <person name="Antonio M."/>
            <person name="Oren A."/>
            <person name="Chaudhuri R.R."/>
            <person name="La Ragione R."/>
            <person name="Hildebrand F."/>
            <person name="Pallen M.J."/>
        </authorList>
    </citation>
    <scope>NUCLEOTIDE SEQUENCE</scope>
    <source>
        <strain evidence="1">F6-6636</strain>
    </source>
</reference>
<dbReference type="InterPro" id="IPR020568">
    <property type="entry name" value="Ribosomal_Su5_D2-typ_SF"/>
</dbReference>
<dbReference type="SUPFAM" id="SSF54211">
    <property type="entry name" value="Ribosomal protein S5 domain 2-like"/>
    <property type="match status" value="1"/>
</dbReference>
<sequence length="376" mass="41842">MHDKRIYRTHFAGLLQVELQQLNGYTVMVKHGTTAVLITGSLVAKQPEQVVITANFDDQLLLNLLKTTLLTTLHLTQPLMLQVISWGTRTREALTPLLFLGASLVIQQMLPNAPVFVAVNTTYDGHQWRIGRKQCNNLLMVGNNAGIILLESNGSITQKRNVLLSGIRQTYQIMLSLAAFVTQITYEMGHYSEKKNTSITSEHHFITRRPLLSYEQHLLPTTGSSLWISGDTQVIASVEQHSQQLVMAANHSYQLSLWTNFINNIFVPLQLMNKLSTITINDDGSLLTANVYADLLALADAGVQIAWPIYAQTLALCKHQIIAMPNAADECQAHALFNVAGYDQNLLSLRITTNHYSLPLTTVHEVLTNIDTTSCL</sequence>
<organism evidence="1 2">
    <name type="scientific">Candidatus Paralactobacillus gallistercoris</name>
    <dbReference type="NCBI Taxonomy" id="2838724"/>
    <lineage>
        <taxon>Bacteria</taxon>
        <taxon>Bacillati</taxon>
        <taxon>Bacillota</taxon>
        <taxon>Bacilli</taxon>
        <taxon>Lactobacillales</taxon>
        <taxon>Lactobacillaceae</taxon>
        <taxon>Lactobacillus</taxon>
    </lineage>
</organism>
<dbReference type="Gene3D" id="3.30.230.70">
    <property type="entry name" value="GHMP Kinase, N-terminal domain"/>
    <property type="match status" value="1"/>
</dbReference>
<reference evidence="1" key="2">
    <citation type="submission" date="2021-04" db="EMBL/GenBank/DDBJ databases">
        <authorList>
            <person name="Gilroy R."/>
        </authorList>
    </citation>
    <scope>NUCLEOTIDE SEQUENCE</scope>
    <source>
        <strain evidence="1">F6-6636</strain>
    </source>
</reference>
<accession>A0A948TJ10</accession>
<dbReference type="AlphaFoldDB" id="A0A948TJ10"/>
<evidence type="ECO:0000313" key="2">
    <source>
        <dbReference type="Proteomes" id="UP000777303"/>
    </source>
</evidence>
<dbReference type="InterPro" id="IPR027408">
    <property type="entry name" value="PNPase/RNase_PH_dom_sf"/>
</dbReference>
<gene>
    <name evidence="1" type="ORF">H9901_01535</name>
</gene>
<protein>
    <submittedName>
        <fullName evidence="1">Uncharacterized protein</fullName>
    </submittedName>
</protein>
<evidence type="ECO:0000313" key="1">
    <source>
        <dbReference type="EMBL" id="MBU3851366.1"/>
    </source>
</evidence>
<proteinExistence type="predicted"/>
<dbReference type="Proteomes" id="UP000777303">
    <property type="component" value="Unassembled WGS sequence"/>
</dbReference>
<dbReference type="EMBL" id="JAHLFS010000021">
    <property type="protein sequence ID" value="MBU3851366.1"/>
    <property type="molecule type" value="Genomic_DNA"/>
</dbReference>